<evidence type="ECO:0000256" key="1">
    <source>
        <dbReference type="SAM" id="MobiDB-lite"/>
    </source>
</evidence>
<evidence type="ECO:0000313" key="2">
    <source>
        <dbReference type="EMBL" id="BAK02506.1"/>
    </source>
</evidence>
<accession>F2E584</accession>
<organism evidence="2">
    <name type="scientific">Hordeum vulgare subsp. vulgare</name>
    <name type="common">Domesticated barley</name>
    <dbReference type="NCBI Taxonomy" id="112509"/>
    <lineage>
        <taxon>Eukaryota</taxon>
        <taxon>Viridiplantae</taxon>
        <taxon>Streptophyta</taxon>
        <taxon>Embryophyta</taxon>
        <taxon>Tracheophyta</taxon>
        <taxon>Spermatophyta</taxon>
        <taxon>Magnoliopsida</taxon>
        <taxon>Liliopsida</taxon>
        <taxon>Poales</taxon>
        <taxon>Poaceae</taxon>
        <taxon>BOP clade</taxon>
        <taxon>Pooideae</taxon>
        <taxon>Triticodae</taxon>
        <taxon>Triticeae</taxon>
        <taxon>Hordeinae</taxon>
        <taxon>Hordeum</taxon>
    </lineage>
</organism>
<name>F2E584_HORVV</name>
<proteinExistence type="evidence at transcript level"/>
<dbReference type="EMBL" id="AK371308">
    <property type="protein sequence ID" value="BAK02506.1"/>
    <property type="molecule type" value="mRNA"/>
</dbReference>
<sequence>MPETRNSNKMDEKRGRGPCRKQETQIRWRGTLTGAETDDPHVEEVEVGDAGLGLVHLVQPAPWAPLLAKLPLPRRCQQWPRRRLRLVSLAGGHYLPSL</sequence>
<feature type="region of interest" description="Disordered" evidence="1">
    <location>
        <begin position="1"/>
        <end position="23"/>
    </location>
</feature>
<reference evidence="2" key="1">
    <citation type="journal article" date="2011" name="Plant Physiol.">
        <title>Comprehensive sequence analysis of 24,783 barley full-length cDNAs derived from 12 clone libraries.</title>
        <authorList>
            <person name="Matsumoto T."/>
            <person name="Tanaka T."/>
            <person name="Sakai H."/>
            <person name="Amano N."/>
            <person name="Kanamori H."/>
            <person name="Kurita K."/>
            <person name="Kikuta A."/>
            <person name="Kamiya K."/>
            <person name="Yamamoto M."/>
            <person name="Ikawa H."/>
            <person name="Fujii N."/>
            <person name="Hori K."/>
            <person name="Itoh T."/>
            <person name="Sato K."/>
        </authorList>
    </citation>
    <scope>NUCLEOTIDE SEQUENCE</scope>
    <source>
        <tissue evidence="2">Shoot and root</tissue>
    </source>
</reference>
<protein>
    <submittedName>
        <fullName evidence="2">Predicted protein</fullName>
    </submittedName>
</protein>
<dbReference type="AlphaFoldDB" id="F2E584"/>